<evidence type="ECO:0000313" key="2">
    <source>
        <dbReference type="Proteomes" id="UP000289738"/>
    </source>
</evidence>
<comment type="caution">
    <text evidence="1">The sequence shown here is derived from an EMBL/GenBank/DDBJ whole genome shotgun (WGS) entry which is preliminary data.</text>
</comment>
<sequence>MRRSEVTSGLKEKYYLWATNVKTYDDTIFIINHQYPLEITRGHFASLKANTYVENLNLTLENHQGKFKPLKTNKPFDIQDYKDFIPYLDKKSWHPIHLLVDMDGDVKKKKFYGYMISRMRRFAGGQPLTGKDDKIEAPYVNIAGQHTYFDCTIYLELIEPQNIKKDKYEWENLTQAKVDHFRFEYASLILFDEINRLRERAI</sequence>
<organism evidence="1 2">
    <name type="scientific">Arachis hypogaea</name>
    <name type="common">Peanut</name>
    <dbReference type="NCBI Taxonomy" id="3818"/>
    <lineage>
        <taxon>Eukaryota</taxon>
        <taxon>Viridiplantae</taxon>
        <taxon>Streptophyta</taxon>
        <taxon>Embryophyta</taxon>
        <taxon>Tracheophyta</taxon>
        <taxon>Spermatophyta</taxon>
        <taxon>Magnoliopsida</taxon>
        <taxon>eudicotyledons</taxon>
        <taxon>Gunneridae</taxon>
        <taxon>Pentapetalae</taxon>
        <taxon>rosids</taxon>
        <taxon>fabids</taxon>
        <taxon>Fabales</taxon>
        <taxon>Fabaceae</taxon>
        <taxon>Papilionoideae</taxon>
        <taxon>50 kb inversion clade</taxon>
        <taxon>dalbergioids sensu lato</taxon>
        <taxon>Dalbergieae</taxon>
        <taxon>Pterocarpus clade</taxon>
        <taxon>Arachis</taxon>
    </lineage>
</organism>
<keyword evidence="2" id="KW-1185">Reference proteome</keyword>
<dbReference type="AlphaFoldDB" id="A0A445CSP2"/>
<reference evidence="1 2" key="1">
    <citation type="submission" date="2019-01" db="EMBL/GenBank/DDBJ databases">
        <title>Sequencing of cultivated peanut Arachis hypogaea provides insights into genome evolution and oil improvement.</title>
        <authorList>
            <person name="Chen X."/>
        </authorList>
    </citation>
    <scope>NUCLEOTIDE SEQUENCE [LARGE SCALE GENOMIC DNA]</scope>
    <source>
        <strain evidence="2">cv. Fuhuasheng</strain>
        <tissue evidence="1">Leaves</tissue>
    </source>
</reference>
<name>A0A445CSP2_ARAHY</name>
<protein>
    <submittedName>
        <fullName evidence="1">Uncharacterized protein</fullName>
    </submittedName>
</protein>
<dbReference type="Proteomes" id="UP000289738">
    <property type="component" value="Chromosome A06"/>
</dbReference>
<proteinExistence type="predicted"/>
<evidence type="ECO:0000313" key="1">
    <source>
        <dbReference type="EMBL" id="RYR53942.1"/>
    </source>
</evidence>
<accession>A0A445CSP2</accession>
<gene>
    <name evidence="1" type="ORF">Ahy_A06g029188</name>
</gene>
<dbReference type="EMBL" id="SDMP01000006">
    <property type="protein sequence ID" value="RYR53942.1"/>
    <property type="molecule type" value="Genomic_DNA"/>
</dbReference>